<evidence type="ECO:0000313" key="2">
    <source>
        <dbReference type="EMBL" id="KAJ7783987.1"/>
    </source>
</evidence>
<gene>
    <name evidence="2" type="ORF">DFH07DRAFT_789783</name>
</gene>
<reference evidence="2" key="1">
    <citation type="submission" date="2023-03" db="EMBL/GenBank/DDBJ databases">
        <title>Massive genome expansion in bonnet fungi (Mycena s.s.) driven by repeated elements and novel gene families across ecological guilds.</title>
        <authorList>
            <consortium name="Lawrence Berkeley National Laboratory"/>
            <person name="Harder C.B."/>
            <person name="Miyauchi S."/>
            <person name="Viragh M."/>
            <person name="Kuo A."/>
            <person name="Thoen E."/>
            <person name="Andreopoulos B."/>
            <person name="Lu D."/>
            <person name="Skrede I."/>
            <person name="Drula E."/>
            <person name="Henrissat B."/>
            <person name="Morin E."/>
            <person name="Kohler A."/>
            <person name="Barry K."/>
            <person name="LaButti K."/>
            <person name="Morin E."/>
            <person name="Salamov A."/>
            <person name="Lipzen A."/>
            <person name="Mereny Z."/>
            <person name="Hegedus B."/>
            <person name="Baldrian P."/>
            <person name="Stursova M."/>
            <person name="Weitz H."/>
            <person name="Taylor A."/>
            <person name="Grigoriev I.V."/>
            <person name="Nagy L.G."/>
            <person name="Martin F."/>
            <person name="Kauserud H."/>
        </authorList>
    </citation>
    <scope>NUCLEOTIDE SEQUENCE</scope>
    <source>
        <strain evidence="2">CBHHK188m</strain>
    </source>
</reference>
<keyword evidence="3" id="KW-1185">Reference proteome</keyword>
<dbReference type="AlphaFoldDB" id="A0AAD7KEI5"/>
<name>A0AAD7KEI5_9AGAR</name>
<feature type="region of interest" description="Disordered" evidence="1">
    <location>
        <begin position="1"/>
        <end position="34"/>
    </location>
</feature>
<proteinExistence type="predicted"/>
<comment type="caution">
    <text evidence="2">The sequence shown here is derived from an EMBL/GenBank/DDBJ whole genome shotgun (WGS) entry which is preliminary data.</text>
</comment>
<dbReference type="Proteomes" id="UP001215280">
    <property type="component" value="Unassembled WGS sequence"/>
</dbReference>
<dbReference type="EMBL" id="JARJLG010000002">
    <property type="protein sequence ID" value="KAJ7783987.1"/>
    <property type="molecule type" value="Genomic_DNA"/>
</dbReference>
<accession>A0AAD7KEI5</accession>
<protein>
    <submittedName>
        <fullName evidence="2">Uncharacterized protein</fullName>
    </submittedName>
</protein>
<evidence type="ECO:0000313" key="3">
    <source>
        <dbReference type="Proteomes" id="UP001215280"/>
    </source>
</evidence>
<sequence length="202" mass="21866">MGGEAPRVPLAATTSTKRKSDASAGGGSCTKKAKTAPNFSVTKDLVDTLREDDDAEVTGADARSIAEYVRWLEGEVAATKLKENSKEEIDTVAEKLRGTCMSGIKKQMAWKPSCKTGGARWAYDGVCVDPLIFGALFHLAGPPKWKAQKYTVPEFEAFMGSINVSVRYDTLKMVGNVNVRYQAAEGTFKMSGSYGAPRHMNK</sequence>
<evidence type="ECO:0000256" key="1">
    <source>
        <dbReference type="SAM" id="MobiDB-lite"/>
    </source>
</evidence>
<organism evidence="2 3">
    <name type="scientific">Mycena maculata</name>
    <dbReference type="NCBI Taxonomy" id="230809"/>
    <lineage>
        <taxon>Eukaryota</taxon>
        <taxon>Fungi</taxon>
        <taxon>Dikarya</taxon>
        <taxon>Basidiomycota</taxon>
        <taxon>Agaricomycotina</taxon>
        <taxon>Agaricomycetes</taxon>
        <taxon>Agaricomycetidae</taxon>
        <taxon>Agaricales</taxon>
        <taxon>Marasmiineae</taxon>
        <taxon>Mycenaceae</taxon>
        <taxon>Mycena</taxon>
    </lineage>
</organism>